<sequence length="181" mass="19725">MDWTFKLQYWAPYSILAQNTAVFSYNLILFLRLRIIAKLYNYFYQSICSSMASASCLVAQLPFTATLKPRVYAAISSNRKAYLIHDIFRKNTTDKLHSAKAKAAGNNGSTKPNSVICADCDGNGAVQCSQCKGSGVNSADLFNGQFKAGDSCWLCGGKKHMLCGNCNGAGFIGGFMSTFDE</sequence>
<protein>
    <submittedName>
        <fullName evidence="1">Chaperone protein DnaJ-like</fullName>
    </submittedName>
</protein>
<name>A0ACC1X972_MELAZ</name>
<evidence type="ECO:0000313" key="2">
    <source>
        <dbReference type="Proteomes" id="UP001164539"/>
    </source>
</evidence>
<keyword evidence="2" id="KW-1185">Reference proteome</keyword>
<proteinExistence type="predicted"/>
<evidence type="ECO:0000313" key="1">
    <source>
        <dbReference type="EMBL" id="KAJ4707897.1"/>
    </source>
</evidence>
<accession>A0ACC1X972</accession>
<comment type="caution">
    <text evidence="1">The sequence shown here is derived from an EMBL/GenBank/DDBJ whole genome shotgun (WGS) entry which is preliminary data.</text>
</comment>
<dbReference type="Proteomes" id="UP001164539">
    <property type="component" value="Chromosome 10"/>
</dbReference>
<reference evidence="1 2" key="1">
    <citation type="journal article" date="2023" name="Science">
        <title>Complex scaffold remodeling in plant triterpene biosynthesis.</title>
        <authorList>
            <person name="De La Pena R."/>
            <person name="Hodgson H."/>
            <person name="Liu J.C."/>
            <person name="Stephenson M.J."/>
            <person name="Martin A.C."/>
            <person name="Owen C."/>
            <person name="Harkess A."/>
            <person name="Leebens-Mack J."/>
            <person name="Jimenez L.E."/>
            <person name="Osbourn A."/>
            <person name="Sattely E.S."/>
        </authorList>
    </citation>
    <scope>NUCLEOTIDE SEQUENCE [LARGE SCALE GENOMIC DNA]</scope>
    <source>
        <strain evidence="2">cv. JPN11</strain>
        <tissue evidence="1">Leaf</tissue>
    </source>
</reference>
<gene>
    <name evidence="1" type="ORF">OWV82_017939</name>
</gene>
<organism evidence="1 2">
    <name type="scientific">Melia azedarach</name>
    <name type="common">Chinaberry tree</name>
    <dbReference type="NCBI Taxonomy" id="155640"/>
    <lineage>
        <taxon>Eukaryota</taxon>
        <taxon>Viridiplantae</taxon>
        <taxon>Streptophyta</taxon>
        <taxon>Embryophyta</taxon>
        <taxon>Tracheophyta</taxon>
        <taxon>Spermatophyta</taxon>
        <taxon>Magnoliopsida</taxon>
        <taxon>eudicotyledons</taxon>
        <taxon>Gunneridae</taxon>
        <taxon>Pentapetalae</taxon>
        <taxon>rosids</taxon>
        <taxon>malvids</taxon>
        <taxon>Sapindales</taxon>
        <taxon>Meliaceae</taxon>
        <taxon>Melia</taxon>
    </lineage>
</organism>
<dbReference type="EMBL" id="CM051403">
    <property type="protein sequence ID" value="KAJ4707897.1"/>
    <property type="molecule type" value="Genomic_DNA"/>
</dbReference>